<dbReference type="Proteomes" id="UP000503349">
    <property type="component" value="Chromosome 12"/>
</dbReference>
<dbReference type="EMBL" id="CM015723">
    <property type="protein sequence ID" value="KAF3697222.1"/>
    <property type="molecule type" value="Genomic_DNA"/>
</dbReference>
<evidence type="ECO:0000256" key="1">
    <source>
        <dbReference type="SAM" id="SignalP"/>
    </source>
</evidence>
<sequence length="56" mass="6732">MLKAFVMEIILFGTFSLRSQAGHINERKQEEKNHTEHDQIFENTQSLIFLFETYNR</sequence>
<evidence type="ECO:0000313" key="3">
    <source>
        <dbReference type="Proteomes" id="UP000503349"/>
    </source>
</evidence>
<protein>
    <submittedName>
        <fullName evidence="2">Uncharacterized protein</fullName>
    </submittedName>
</protein>
<evidence type="ECO:0000313" key="2">
    <source>
        <dbReference type="EMBL" id="KAF3697222.1"/>
    </source>
</evidence>
<feature type="chain" id="PRO_5026041334" evidence="1">
    <location>
        <begin position="22"/>
        <end position="56"/>
    </location>
</feature>
<organism evidence="2 3">
    <name type="scientific">Channa argus</name>
    <name type="common">Northern snakehead</name>
    <name type="synonym">Ophicephalus argus</name>
    <dbReference type="NCBI Taxonomy" id="215402"/>
    <lineage>
        <taxon>Eukaryota</taxon>
        <taxon>Metazoa</taxon>
        <taxon>Chordata</taxon>
        <taxon>Craniata</taxon>
        <taxon>Vertebrata</taxon>
        <taxon>Euteleostomi</taxon>
        <taxon>Actinopterygii</taxon>
        <taxon>Neopterygii</taxon>
        <taxon>Teleostei</taxon>
        <taxon>Neoteleostei</taxon>
        <taxon>Acanthomorphata</taxon>
        <taxon>Anabantaria</taxon>
        <taxon>Anabantiformes</taxon>
        <taxon>Channoidei</taxon>
        <taxon>Channidae</taxon>
        <taxon>Channa</taxon>
    </lineage>
</organism>
<feature type="signal peptide" evidence="1">
    <location>
        <begin position="1"/>
        <end position="21"/>
    </location>
</feature>
<proteinExistence type="predicted"/>
<reference evidence="2 3" key="1">
    <citation type="submission" date="2019-02" db="EMBL/GenBank/DDBJ databases">
        <title>Opniocepnalus argus genome.</title>
        <authorList>
            <person name="Zhou C."/>
            <person name="Xiao S."/>
        </authorList>
    </citation>
    <scope>NUCLEOTIDE SEQUENCE [LARGE SCALE GENOMIC DNA]</scope>
    <source>
        <strain evidence="2">OARG1902GOOAL</strain>
        <tissue evidence="2">Muscle</tissue>
    </source>
</reference>
<accession>A0A6G1Q3Z6</accession>
<keyword evidence="3" id="KW-1185">Reference proteome</keyword>
<gene>
    <name evidence="2" type="ORF">EXN66_Car012902</name>
</gene>
<keyword evidence="1" id="KW-0732">Signal</keyword>
<reference evidence="3" key="2">
    <citation type="submission" date="2019-02" db="EMBL/GenBank/DDBJ databases">
        <title>Opniocepnalus argus Var Kimnra genome.</title>
        <authorList>
            <person name="Zhou C."/>
            <person name="Xiao S."/>
        </authorList>
    </citation>
    <scope>NUCLEOTIDE SEQUENCE [LARGE SCALE GENOMIC DNA]</scope>
</reference>
<name>A0A6G1Q3Z6_CHAAH</name>
<dbReference type="AlphaFoldDB" id="A0A6G1Q3Z6"/>